<name>A0A3S5AC47_9PLAT</name>
<organism evidence="3 4">
    <name type="scientific">Protopolystoma xenopodis</name>
    <dbReference type="NCBI Taxonomy" id="117903"/>
    <lineage>
        <taxon>Eukaryota</taxon>
        <taxon>Metazoa</taxon>
        <taxon>Spiralia</taxon>
        <taxon>Lophotrochozoa</taxon>
        <taxon>Platyhelminthes</taxon>
        <taxon>Monogenea</taxon>
        <taxon>Polyopisthocotylea</taxon>
        <taxon>Polystomatidea</taxon>
        <taxon>Polystomatidae</taxon>
        <taxon>Protopolystoma</taxon>
    </lineage>
</organism>
<proteinExistence type="predicted"/>
<dbReference type="AlphaFoldDB" id="A0A3S5AC47"/>
<dbReference type="Proteomes" id="UP000784294">
    <property type="component" value="Unassembled WGS sequence"/>
</dbReference>
<feature type="chain" id="PRO_5018707843" description="Secreted protein" evidence="2">
    <location>
        <begin position="18"/>
        <end position="84"/>
    </location>
</feature>
<evidence type="ECO:0000313" key="4">
    <source>
        <dbReference type="Proteomes" id="UP000784294"/>
    </source>
</evidence>
<sequence>MVYLCVIITCLKCCCNALQITPHSKKDGGQEASIHSLTDDWHIRWFSLLTEEPDLQGMPTLYPELFPTEKHGNHTGRQRGELGS</sequence>
<keyword evidence="4" id="KW-1185">Reference proteome</keyword>
<reference evidence="3" key="1">
    <citation type="submission" date="2018-11" db="EMBL/GenBank/DDBJ databases">
        <authorList>
            <consortium name="Pathogen Informatics"/>
        </authorList>
    </citation>
    <scope>NUCLEOTIDE SEQUENCE</scope>
</reference>
<evidence type="ECO:0008006" key="5">
    <source>
        <dbReference type="Google" id="ProtNLM"/>
    </source>
</evidence>
<evidence type="ECO:0000313" key="3">
    <source>
        <dbReference type="EMBL" id="VEL20069.1"/>
    </source>
</evidence>
<evidence type="ECO:0000256" key="1">
    <source>
        <dbReference type="SAM" id="MobiDB-lite"/>
    </source>
</evidence>
<dbReference type="EMBL" id="CAAALY010044589">
    <property type="protein sequence ID" value="VEL20069.1"/>
    <property type="molecule type" value="Genomic_DNA"/>
</dbReference>
<evidence type="ECO:0000256" key="2">
    <source>
        <dbReference type="SAM" id="SignalP"/>
    </source>
</evidence>
<keyword evidence="2" id="KW-0732">Signal</keyword>
<protein>
    <recommendedName>
        <fullName evidence="5">Secreted protein</fullName>
    </recommendedName>
</protein>
<feature type="signal peptide" evidence="2">
    <location>
        <begin position="1"/>
        <end position="17"/>
    </location>
</feature>
<comment type="caution">
    <text evidence="3">The sequence shown here is derived from an EMBL/GenBank/DDBJ whole genome shotgun (WGS) entry which is preliminary data.</text>
</comment>
<accession>A0A3S5AC47</accession>
<feature type="region of interest" description="Disordered" evidence="1">
    <location>
        <begin position="60"/>
        <end position="84"/>
    </location>
</feature>
<gene>
    <name evidence="3" type="ORF">PXEA_LOCUS13509</name>
</gene>